<evidence type="ECO:0000313" key="2">
    <source>
        <dbReference type="Proteomes" id="UP000192917"/>
    </source>
</evidence>
<gene>
    <name evidence="1" type="ORF">SAMN05428998_10558</name>
</gene>
<sequence>MADKATCGPFDGIEDLDERDLTDGARVCTGCVPCAICKTPEIEALDERDDDGPRVCYNRTGGSPEPEIEALDAEDLAAGLRACPVMPACWGFCKAPEVEAPDARGD</sequence>
<protein>
    <submittedName>
        <fullName evidence="1">Uncharacterized protein</fullName>
    </submittedName>
</protein>
<dbReference type="AlphaFoldDB" id="A0A1Y6BN23"/>
<dbReference type="EMBL" id="FWZX01000005">
    <property type="protein sequence ID" value="SMF12049.1"/>
    <property type="molecule type" value="Genomic_DNA"/>
</dbReference>
<accession>A0A1Y6BN23</accession>
<evidence type="ECO:0000313" key="1">
    <source>
        <dbReference type="EMBL" id="SMF12049.1"/>
    </source>
</evidence>
<organism evidence="1 2">
    <name type="scientific">Tistlia consotensis USBA 355</name>
    <dbReference type="NCBI Taxonomy" id="560819"/>
    <lineage>
        <taxon>Bacteria</taxon>
        <taxon>Pseudomonadati</taxon>
        <taxon>Pseudomonadota</taxon>
        <taxon>Alphaproteobacteria</taxon>
        <taxon>Rhodospirillales</taxon>
        <taxon>Rhodovibrionaceae</taxon>
        <taxon>Tistlia</taxon>
    </lineage>
</organism>
<keyword evidence="2" id="KW-1185">Reference proteome</keyword>
<name>A0A1Y6BN23_9PROT</name>
<reference evidence="1 2" key="1">
    <citation type="submission" date="2017-04" db="EMBL/GenBank/DDBJ databases">
        <authorList>
            <person name="Afonso C.L."/>
            <person name="Miller P.J."/>
            <person name="Scott M.A."/>
            <person name="Spackman E."/>
            <person name="Goraichik I."/>
            <person name="Dimitrov K.M."/>
            <person name="Suarez D.L."/>
            <person name="Swayne D.E."/>
        </authorList>
    </citation>
    <scope>NUCLEOTIDE SEQUENCE [LARGE SCALE GENOMIC DNA]</scope>
    <source>
        <strain evidence="1 2">USBA 355</strain>
    </source>
</reference>
<dbReference type="RefSeq" id="WP_085122077.1">
    <property type="nucleotide sequence ID" value="NZ_FWZX01000005.1"/>
</dbReference>
<proteinExistence type="predicted"/>
<dbReference type="Proteomes" id="UP000192917">
    <property type="component" value="Unassembled WGS sequence"/>
</dbReference>